<gene>
    <name evidence="2" type="ORF">QMY55_11420</name>
</gene>
<proteinExistence type="predicted"/>
<dbReference type="EMBL" id="CP125947">
    <property type="protein sequence ID" value="WHS67677.1"/>
    <property type="molecule type" value="Genomic_DNA"/>
</dbReference>
<sequence length="63" mass="6972">MNHDDKNACPAIRTDEQVPALQTEENAPSWREQGAGWLQAIGQMLERAAKRIGENFRVPPNGG</sequence>
<dbReference type="Proteomes" id="UP001240697">
    <property type="component" value="Chromosome"/>
</dbReference>
<keyword evidence="3" id="KW-1185">Reference proteome</keyword>
<evidence type="ECO:0000313" key="2">
    <source>
        <dbReference type="EMBL" id="WHS67677.1"/>
    </source>
</evidence>
<name>A0ABY8SXA3_9BURK</name>
<evidence type="ECO:0000256" key="1">
    <source>
        <dbReference type="SAM" id="MobiDB-lite"/>
    </source>
</evidence>
<accession>A0ABY8SXA3</accession>
<organism evidence="2 3">
    <name type="scientific">Comamonas resistens</name>
    <dbReference type="NCBI Taxonomy" id="3046670"/>
    <lineage>
        <taxon>Bacteria</taxon>
        <taxon>Pseudomonadati</taxon>
        <taxon>Pseudomonadota</taxon>
        <taxon>Betaproteobacteria</taxon>
        <taxon>Burkholderiales</taxon>
        <taxon>Comamonadaceae</taxon>
        <taxon>Comamonas</taxon>
    </lineage>
</organism>
<dbReference type="RefSeq" id="WP_283488704.1">
    <property type="nucleotide sequence ID" value="NZ_CP125947.1"/>
</dbReference>
<evidence type="ECO:0000313" key="3">
    <source>
        <dbReference type="Proteomes" id="UP001240697"/>
    </source>
</evidence>
<protein>
    <submittedName>
        <fullName evidence="2">Uncharacterized protein</fullName>
    </submittedName>
</protein>
<feature type="region of interest" description="Disordered" evidence="1">
    <location>
        <begin position="1"/>
        <end position="29"/>
    </location>
</feature>
<reference evidence="2 3" key="1">
    <citation type="submission" date="2023-05" db="EMBL/GenBank/DDBJ databases">
        <authorList>
            <person name="Yin Y."/>
            <person name="Lu Z."/>
        </authorList>
    </citation>
    <scope>NUCLEOTIDE SEQUENCE [LARGE SCALE GENOMIC DNA]</scope>
    <source>
        <strain evidence="2 3">ZM22</strain>
    </source>
</reference>